<dbReference type="Proteomes" id="UP000316905">
    <property type="component" value="Unassembled WGS sequence"/>
</dbReference>
<comment type="caution">
    <text evidence="1">The sequence shown here is derived from an EMBL/GenBank/DDBJ whole genome shotgun (WGS) entry which is preliminary data.</text>
</comment>
<sequence>MSTHTSSLTLITSPNRPEGAYKTRSFWRIFEELLLMDVQRITVKPVRQPFMTLYEGLI</sequence>
<evidence type="ECO:0000313" key="2">
    <source>
        <dbReference type="Proteomes" id="UP000316905"/>
    </source>
</evidence>
<proteinExistence type="predicted"/>
<evidence type="ECO:0000313" key="1">
    <source>
        <dbReference type="EMBL" id="TWI56491.1"/>
    </source>
</evidence>
<accession>A0A562QIC5</accession>
<dbReference type="AlphaFoldDB" id="A0A562QIC5"/>
<protein>
    <submittedName>
        <fullName evidence="1">Uncharacterized protein</fullName>
    </submittedName>
</protein>
<dbReference type="EMBL" id="VLKY01000003">
    <property type="protein sequence ID" value="TWI56491.1"/>
    <property type="molecule type" value="Genomic_DNA"/>
</dbReference>
<keyword evidence="2" id="KW-1185">Reference proteome</keyword>
<organism evidence="1 2">
    <name type="scientific">Pseudomonas duriflava</name>
    <dbReference type="NCBI Taxonomy" id="459528"/>
    <lineage>
        <taxon>Bacteria</taxon>
        <taxon>Pseudomonadati</taxon>
        <taxon>Pseudomonadota</taxon>
        <taxon>Gammaproteobacteria</taxon>
        <taxon>Pseudomonadales</taxon>
        <taxon>Pseudomonadaceae</taxon>
        <taxon>Pseudomonas</taxon>
    </lineage>
</organism>
<gene>
    <name evidence="1" type="ORF">IQ22_00940</name>
</gene>
<name>A0A562QIC5_9PSED</name>
<reference evidence="1 2" key="1">
    <citation type="journal article" date="2015" name="Stand. Genomic Sci.">
        <title>Genomic Encyclopedia of Bacterial and Archaeal Type Strains, Phase III: the genomes of soil and plant-associated and newly described type strains.</title>
        <authorList>
            <person name="Whitman W.B."/>
            <person name="Woyke T."/>
            <person name="Klenk H.P."/>
            <person name="Zhou Y."/>
            <person name="Lilburn T.G."/>
            <person name="Beck B.J."/>
            <person name="De Vos P."/>
            <person name="Vandamme P."/>
            <person name="Eisen J.A."/>
            <person name="Garrity G."/>
            <person name="Hugenholtz P."/>
            <person name="Kyrpides N.C."/>
        </authorList>
    </citation>
    <scope>NUCLEOTIDE SEQUENCE [LARGE SCALE GENOMIC DNA]</scope>
    <source>
        <strain evidence="1 2">CGMCC 1.6858</strain>
    </source>
</reference>